<keyword evidence="4" id="KW-0411">Iron-sulfur</keyword>
<keyword evidence="7" id="KW-0812">Transmembrane</keyword>
<dbReference type="InterPro" id="IPR005805">
    <property type="entry name" value="Rieske_Fe-S_prot_C"/>
</dbReference>
<dbReference type="PROSITE" id="PS51296">
    <property type="entry name" value="RIESKE"/>
    <property type="match status" value="1"/>
</dbReference>
<protein>
    <recommendedName>
        <fullName evidence="8">Rieske domain-containing protein</fullName>
    </recommendedName>
</protein>
<dbReference type="PANTHER" id="PTHR10134">
    <property type="entry name" value="CYTOCHROME B-C1 COMPLEX SUBUNIT RIESKE, MITOCHONDRIAL"/>
    <property type="match status" value="1"/>
</dbReference>
<comment type="cofactor">
    <cofactor evidence="6">
        <name>[2Fe-2S] cluster</name>
        <dbReference type="ChEBI" id="CHEBI:190135"/>
    </cofactor>
</comment>
<evidence type="ECO:0000256" key="6">
    <source>
        <dbReference type="ARBA" id="ARBA00034078"/>
    </source>
</evidence>
<dbReference type="Gene3D" id="2.102.10.10">
    <property type="entry name" value="Rieske [2Fe-2S] iron-sulphur domain"/>
    <property type="match status" value="1"/>
</dbReference>
<dbReference type="GO" id="GO:0046872">
    <property type="term" value="F:metal ion binding"/>
    <property type="evidence" value="ECO:0007669"/>
    <property type="project" value="UniProtKB-KW"/>
</dbReference>
<dbReference type="GO" id="GO:0051537">
    <property type="term" value="F:2 iron, 2 sulfur cluster binding"/>
    <property type="evidence" value="ECO:0007669"/>
    <property type="project" value="UniProtKB-KW"/>
</dbReference>
<evidence type="ECO:0000256" key="3">
    <source>
        <dbReference type="ARBA" id="ARBA00023004"/>
    </source>
</evidence>
<evidence type="ECO:0000256" key="1">
    <source>
        <dbReference type="ARBA" id="ARBA00022714"/>
    </source>
</evidence>
<dbReference type="AlphaFoldDB" id="A0A381V7B8"/>
<keyword evidence="5" id="KW-1015">Disulfide bond</keyword>
<gene>
    <name evidence="9" type="ORF">METZ01_LOCUS89130</name>
</gene>
<proteinExistence type="predicted"/>
<name>A0A381V7B8_9ZZZZ</name>
<dbReference type="InterPro" id="IPR014349">
    <property type="entry name" value="Rieske_Fe-S_prot"/>
</dbReference>
<keyword evidence="3" id="KW-0408">Iron</keyword>
<evidence type="ECO:0000256" key="7">
    <source>
        <dbReference type="SAM" id="Phobius"/>
    </source>
</evidence>
<dbReference type="InterPro" id="IPR017941">
    <property type="entry name" value="Rieske_2Fe-2S"/>
</dbReference>
<dbReference type="InterPro" id="IPR036922">
    <property type="entry name" value="Rieske_2Fe-2S_sf"/>
</dbReference>
<dbReference type="EMBL" id="UINC01008052">
    <property type="protein sequence ID" value="SVA36276.1"/>
    <property type="molecule type" value="Genomic_DNA"/>
</dbReference>
<dbReference type="PRINTS" id="PR00162">
    <property type="entry name" value="RIESKE"/>
</dbReference>
<evidence type="ECO:0000256" key="4">
    <source>
        <dbReference type="ARBA" id="ARBA00023014"/>
    </source>
</evidence>
<keyword evidence="7" id="KW-0472">Membrane</keyword>
<keyword evidence="1" id="KW-0001">2Fe-2S</keyword>
<feature type="transmembrane region" description="Helical" evidence="7">
    <location>
        <begin position="24"/>
        <end position="47"/>
    </location>
</feature>
<evidence type="ECO:0000256" key="2">
    <source>
        <dbReference type="ARBA" id="ARBA00022723"/>
    </source>
</evidence>
<evidence type="ECO:0000259" key="8">
    <source>
        <dbReference type="PROSITE" id="PS51296"/>
    </source>
</evidence>
<dbReference type="Pfam" id="PF00355">
    <property type="entry name" value="Rieske"/>
    <property type="match status" value="1"/>
</dbReference>
<evidence type="ECO:0000313" key="9">
    <source>
        <dbReference type="EMBL" id="SVA36276.1"/>
    </source>
</evidence>
<keyword evidence="2" id="KW-0479">Metal-binding</keyword>
<reference evidence="9" key="1">
    <citation type="submission" date="2018-05" db="EMBL/GenBank/DDBJ databases">
        <authorList>
            <person name="Lanie J.A."/>
            <person name="Ng W.-L."/>
            <person name="Kazmierczak K.M."/>
            <person name="Andrzejewski T.M."/>
            <person name="Davidsen T.M."/>
            <person name="Wayne K.J."/>
            <person name="Tettelin H."/>
            <person name="Glass J.I."/>
            <person name="Rusch D."/>
            <person name="Podicherti R."/>
            <person name="Tsui H.-C.T."/>
            <person name="Winkler M.E."/>
        </authorList>
    </citation>
    <scope>NUCLEOTIDE SEQUENCE</scope>
</reference>
<feature type="domain" description="Rieske" evidence="8">
    <location>
        <begin position="62"/>
        <end position="155"/>
    </location>
</feature>
<evidence type="ECO:0000256" key="5">
    <source>
        <dbReference type="ARBA" id="ARBA00023157"/>
    </source>
</evidence>
<keyword evidence="7" id="KW-1133">Transmembrane helix</keyword>
<organism evidence="9">
    <name type="scientific">marine metagenome</name>
    <dbReference type="NCBI Taxonomy" id="408172"/>
    <lineage>
        <taxon>unclassified sequences</taxon>
        <taxon>metagenomes</taxon>
        <taxon>ecological metagenomes</taxon>
    </lineage>
</organism>
<dbReference type="GO" id="GO:0016020">
    <property type="term" value="C:membrane"/>
    <property type="evidence" value="ECO:0007669"/>
    <property type="project" value="InterPro"/>
</dbReference>
<accession>A0A381V7B8</accession>
<dbReference type="SUPFAM" id="SSF50022">
    <property type="entry name" value="ISP domain"/>
    <property type="match status" value="1"/>
</dbReference>
<sequence>MSEKVIPKASINSDSGKDLNRKGFLGWLSLGWLAFAGATGGFFTLMIRFMFPNVLFEPPQSFKIGYPDDFTIGKVDTRFKKKYAVWVVRNDEGIYALSTVCTHLGCTPNWLEVEQKYKCPCHGSGFRKTGVNFEGPAPRPLERHSVSLASDGQIIVDKTKRFKWEKGEWEIEESFLKI</sequence>